<gene>
    <name evidence="1" type="ORF">SPELUC_LOCUS455</name>
</gene>
<evidence type="ECO:0000313" key="2">
    <source>
        <dbReference type="Proteomes" id="UP000789366"/>
    </source>
</evidence>
<sequence length="553" mass="61840">MVEFLDKLKKIGFDHATCSGISISPFEVEKIVPNKEKILAATEKKATQINDHFTQGFYSEEERKQRMITIQELGLVMKVSPKFSACEFQISTLGATKGMIDIALKTAEAGYLTRRLVESAQSLIILSPDCGTNSISFLTENDLSLEKRIYGRYLAQDILNQKGKIVLARNTLLLEKEIKIIQDHKVMEVGVFSPLTCQSIDSICQKCYGLDLSRPGEPVVLGTAVGIIAAQSLGEPGTQLTMRTFHRGGVAGDEDITQGLPKVKQIFDNIKPEKDEKAILAQFSGEIISVEEKKIKQKNEESGEVKPYSLGKKITARVSPGDLVKKGERLTGGKIDLEEYLEIMGREKCQDYIREGVRKVYDNQGIDINEKHIEIFARQMLSKVEIIDNGDSDYLVGDLVNYQQLEKNNRELLAQQKKPATYKNIILSLKDLASHPDSFLAGISFQNALKSLVNYSLYQPVDYLKGCKENLIAGQLAPVGTGFKEREKFQRIATNTTNNFAGTLLLPPPNITGNLHLGHAFELAIQDFLSKIEKLQLPELDTDQKKREYTFRT</sequence>
<protein>
    <submittedName>
        <fullName evidence="1">18111_t:CDS:1</fullName>
    </submittedName>
</protein>
<reference evidence="1" key="1">
    <citation type="submission" date="2021-06" db="EMBL/GenBank/DDBJ databases">
        <authorList>
            <person name="Kallberg Y."/>
            <person name="Tangrot J."/>
            <person name="Rosling A."/>
        </authorList>
    </citation>
    <scope>NUCLEOTIDE SEQUENCE</scope>
    <source>
        <strain evidence="1">28 12/20/2015</strain>
    </source>
</reference>
<keyword evidence="2" id="KW-1185">Reference proteome</keyword>
<organism evidence="1 2">
    <name type="scientific">Cetraspora pellucida</name>
    <dbReference type="NCBI Taxonomy" id="1433469"/>
    <lineage>
        <taxon>Eukaryota</taxon>
        <taxon>Fungi</taxon>
        <taxon>Fungi incertae sedis</taxon>
        <taxon>Mucoromycota</taxon>
        <taxon>Glomeromycotina</taxon>
        <taxon>Glomeromycetes</taxon>
        <taxon>Diversisporales</taxon>
        <taxon>Gigasporaceae</taxon>
        <taxon>Cetraspora</taxon>
    </lineage>
</organism>
<dbReference type="EMBL" id="CAJVPW010000158">
    <property type="protein sequence ID" value="CAG8445186.1"/>
    <property type="molecule type" value="Genomic_DNA"/>
</dbReference>
<proteinExistence type="predicted"/>
<name>A0ACA9K0Q4_9GLOM</name>
<comment type="caution">
    <text evidence="1">The sequence shown here is derived from an EMBL/GenBank/DDBJ whole genome shotgun (WGS) entry which is preliminary data.</text>
</comment>
<dbReference type="Proteomes" id="UP000789366">
    <property type="component" value="Unassembled WGS sequence"/>
</dbReference>
<accession>A0ACA9K0Q4</accession>
<evidence type="ECO:0000313" key="1">
    <source>
        <dbReference type="EMBL" id="CAG8445186.1"/>
    </source>
</evidence>